<dbReference type="SMART" id="SM00382">
    <property type="entry name" value="AAA"/>
    <property type="match status" value="1"/>
</dbReference>
<dbReference type="GO" id="GO:0005524">
    <property type="term" value="F:ATP binding"/>
    <property type="evidence" value="ECO:0007669"/>
    <property type="project" value="InterPro"/>
</dbReference>
<accession>A0A0R1F0Y7</accession>
<evidence type="ECO:0000313" key="4">
    <source>
        <dbReference type="Proteomes" id="UP000051181"/>
    </source>
</evidence>
<dbReference type="AlphaFoldDB" id="A0A0R1F0Y7"/>
<dbReference type="Gene3D" id="3.40.50.300">
    <property type="entry name" value="P-loop containing nucleotide triphosphate hydrolases"/>
    <property type="match status" value="2"/>
</dbReference>
<keyword evidence="1" id="KW-0175">Coiled coil</keyword>
<dbReference type="PANTHER" id="PTHR37291">
    <property type="entry name" value="5-METHYLCYTOSINE-SPECIFIC RESTRICTION ENZYME B"/>
    <property type="match status" value="1"/>
</dbReference>
<dbReference type="InterPro" id="IPR052934">
    <property type="entry name" value="Methyl-DNA_Rec/Restrict_Enz"/>
</dbReference>
<feature type="coiled-coil region" evidence="1">
    <location>
        <begin position="574"/>
        <end position="604"/>
    </location>
</feature>
<reference evidence="3 4" key="1">
    <citation type="journal article" date="2015" name="Genome Announc.">
        <title>Expanding the biotechnology potential of lactobacilli through comparative genomics of 213 strains and associated genera.</title>
        <authorList>
            <person name="Sun Z."/>
            <person name="Harris H.M."/>
            <person name="McCann A."/>
            <person name="Guo C."/>
            <person name="Argimon S."/>
            <person name="Zhang W."/>
            <person name="Yang X."/>
            <person name="Jeffery I.B."/>
            <person name="Cooney J.C."/>
            <person name="Kagawa T.F."/>
            <person name="Liu W."/>
            <person name="Song Y."/>
            <person name="Salvetti E."/>
            <person name="Wrobel A."/>
            <person name="Rasinkangas P."/>
            <person name="Parkhill J."/>
            <person name="Rea M.C."/>
            <person name="O'Sullivan O."/>
            <person name="Ritari J."/>
            <person name="Douillard F.P."/>
            <person name="Paul Ross R."/>
            <person name="Yang R."/>
            <person name="Briner A.E."/>
            <person name="Felis G.E."/>
            <person name="de Vos W.M."/>
            <person name="Barrangou R."/>
            <person name="Klaenhammer T.R."/>
            <person name="Caufield P.W."/>
            <person name="Cui Y."/>
            <person name="Zhang H."/>
            <person name="O'Toole P.W."/>
        </authorList>
    </citation>
    <scope>NUCLEOTIDE SEQUENCE [LARGE SCALE GENOMIC DNA]</scope>
    <source>
        <strain evidence="3 4">DSM 20001</strain>
    </source>
</reference>
<dbReference type="InterPro" id="IPR027417">
    <property type="entry name" value="P-loop_NTPase"/>
</dbReference>
<feature type="domain" description="AAA+ ATPase" evidence="2">
    <location>
        <begin position="258"/>
        <end position="570"/>
    </location>
</feature>
<dbReference type="eggNOG" id="COG0714">
    <property type="taxonomic scope" value="Bacteria"/>
</dbReference>
<dbReference type="InterPro" id="IPR003593">
    <property type="entry name" value="AAA+_ATPase"/>
</dbReference>
<protein>
    <recommendedName>
        <fullName evidence="2">AAA+ ATPase domain-containing protein</fullName>
    </recommendedName>
</protein>
<dbReference type="SUPFAM" id="SSF52540">
    <property type="entry name" value="P-loop containing nucleoside triphosphate hydrolases"/>
    <property type="match status" value="1"/>
</dbReference>
<dbReference type="PATRIC" id="fig|913848.6.peg.1722"/>
<dbReference type="PANTHER" id="PTHR37291:SF1">
    <property type="entry name" value="TYPE IV METHYL-DIRECTED RESTRICTION ENZYME ECOKMCRB SUBUNIT"/>
    <property type="match status" value="1"/>
</dbReference>
<comment type="caution">
    <text evidence="3">The sequence shown here is derived from an EMBL/GenBank/DDBJ whole genome shotgun (WGS) entry which is preliminary data.</text>
</comment>
<dbReference type="GeneID" id="65917239"/>
<proteinExistence type="predicted"/>
<gene>
    <name evidence="3" type="ORF">FD22_GL001683</name>
</gene>
<dbReference type="RefSeq" id="WP_082602253.1">
    <property type="nucleotide sequence ID" value="NZ_AZCN01000047.1"/>
</dbReference>
<dbReference type="eggNOG" id="COG1401">
    <property type="taxonomic scope" value="Bacteria"/>
</dbReference>
<dbReference type="Pfam" id="PF07728">
    <property type="entry name" value="AAA_5"/>
    <property type="match status" value="1"/>
</dbReference>
<sequence length="667" mass="75739">MGANLTQFTQWYEQNQKELLAQAEQDKEKNKRLGAKFLIDWPLERLKSLALDEYVTGKGPQNKSFCYEIESGKYRDLYLGIRGGTAGKFGIYWSKKYHAYCDQNNQVIAENELNQQFSRLKADLVAIVTKGINAEFSDPVFQSRQSTNSFFGRSAMVTKLLCAYSATPVFSGINLNKDQKTVWGPMLSLEAQGGVYKQNYELTRLISEKYPQLDGALLSSLLWWYRNASLDVNAQEKEVVNLKAKTDFKNKYTSALLTSKNIIFHGAPGTGKSYLAKEIATDIISAGQFTDYTQLTAEQKQQIEFVQFHPSYDYTDFVEGLRPRTNADGSMGFELQDGIFKKFVGRAQKNLINSKKSKSAIEKEVSVQEMITDYFANIELGVDELTTTRGTKFYITDVDENHINVSIPENAIADKLSLSVDTIKQMLTSGRKFKQVTDVTGFFGKLNGTQSYSYDLAIFKAIKATQTSLAKPTVQPEKLKPYIFIIDEINRGEIAKIFGELFFSIDPGYRGPAGEVTTQYASLHDDHEEKFFIPENVYIVGTMNDIDRSVDTFDFAMRRRFRFIEIKAGERIEMLDSLENAAEAKQRMNALNNAIAMVEELNENYQIGAAYFLKLKTLTFDQLWTDYLEPLLQDYIHGMQDETKIMVRLAQAYDHSKVGSTDHGIEN</sequence>
<dbReference type="InterPro" id="IPR011704">
    <property type="entry name" value="ATPase_dyneun-rel_AAA"/>
</dbReference>
<evidence type="ECO:0000259" key="2">
    <source>
        <dbReference type="SMART" id="SM00382"/>
    </source>
</evidence>
<evidence type="ECO:0000313" key="3">
    <source>
        <dbReference type="EMBL" id="KRK15501.1"/>
    </source>
</evidence>
<dbReference type="GO" id="GO:0016887">
    <property type="term" value="F:ATP hydrolysis activity"/>
    <property type="evidence" value="ECO:0007669"/>
    <property type="project" value="InterPro"/>
</dbReference>
<dbReference type="Proteomes" id="UP000051181">
    <property type="component" value="Unassembled WGS sequence"/>
</dbReference>
<organism evidence="3 4">
    <name type="scientific">Loigolactobacillus coryniformis subsp. coryniformis KCTC 3167 = DSM 20001</name>
    <dbReference type="NCBI Taxonomy" id="913848"/>
    <lineage>
        <taxon>Bacteria</taxon>
        <taxon>Bacillati</taxon>
        <taxon>Bacillota</taxon>
        <taxon>Bacilli</taxon>
        <taxon>Lactobacillales</taxon>
        <taxon>Lactobacillaceae</taxon>
        <taxon>Loigolactobacillus</taxon>
    </lineage>
</organism>
<dbReference type="EMBL" id="AZCN01000047">
    <property type="protein sequence ID" value="KRK15501.1"/>
    <property type="molecule type" value="Genomic_DNA"/>
</dbReference>
<evidence type="ECO:0000256" key="1">
    <source>
        <dbReference type="SAM" id="Coils"/>
    </source>
</evidence>
<name>A0A0R1F0Y7_9LACO</name>